<feature type="domain" description="Carrier" evidence="4">
    <location>
        <begin position="2061"/>
        <end position="2135"/>
    </location>
</feature>
<dbReference type="Gene3D" id="3.30.559.30">
    <property type="entry name" value="Nonribosomal peptide synthetase, condensation domain"/>
    <property type="match status" value="4"/>
</dbReference>
<dbReference type="Pfam" id="PF00668">
    <property type="entry name" value="Condensation"/>
    <property type="match status" value="4"/>
</dbReference>
<dbReference type="RefSeq" id="WP_323454047.1">
    <property type="nucleotide sequence ID" value="NZ_JAYFUI010000187.1"/>
</dbReference>
<dbReference type="Pfam" id="PF13193">
    <property type="entry name" value="AMP-binding_C"/>
    <property type="match status" value="3"/>
</dbReference>
<dbReference type="InterPro" id="IPR006162">
    <property type="entry name" value="Ppantetheine_attach_site"/>
</dbReference>
<dbReference type="Pfam" id="PF00501">
    <property type="entry name" value="AMP-binding"/>
    <property type="match status" value="3"/>
</dbReference>
<dbReference type="InterPro" id="IPR045851">
    <property type="entry name" value="AMP-bd_C_sf"/>
</dbReference>
<reference evidence="5 6" key="1">
    <citation type="submission" date="2023-12" db="EMBL/GenBank/DDBJ databases">
        <title>Pseudomonas machongensis sp. nov., isolated from wilted pepper plants (Capsicum annuum).</title>
        <authorList>
            <person name="Qiu M."/>
            <person name="Li Y."/>
            <person name="Liu Q."/>
            <person name="Zhang X."/>
            <person name="Huang Y."/>
            <person name="Guo R."/>
            <person name="Hu M."/>
            <person name="Zhou J."/>
            <person name="Zhou X."/>
        </authorList>
    </citation>
    <scope>NUCLEOTIDE SEQUENCE [LARGE SCALE GENOMIC DNA]</scope>
    <source>
        <strain evidence="5 6">MH2</strain>
    </source>
</reference>
<dbReference type="InterPro" id="IPR023213">
    <property type="entry name" value="CAT-like_dom_sf"/>
</dbReference>
<dbReference type="InterPro" id="IPR036736">
    <property type="entry name" value="ACP-like_sf"/>
</dbReference>
<dbReference type="InterPro" id="IPR009081">
    <property type="entry name" value="PP-bd_ACP"/>
</dbReference>
<dbReference type="SMART" id="SM00823">
    <property type="entry name" value="PKS_PP"/>
    <property type="match status" value="3"/>
</dbReference>
<proteinExistence type="predicted"/>
<feature type="domain" description="Carrier" evidence="4">
    <location>
        <begin position="3570"/>
        <end position="3645"/>
    </location>
</feature>
<dbReference type="Gene3D" id="3.30.300.30">
    <property type="match status" value="3"/>
</dbReference>
<name>A0ABU5VM94_9PSED</name>
<gene>
    <name evidence="5" type="ORF">VA602_19655</name>
</gene>
<dbReference type="Proteomes" id="UP001302573">
    <property type="component" value="Unassembled WGS sequence"/>
</dbReference>
<dbReference type="EMBL" id="JAYFUI010000187">
    <property type="protein sequence ID" value="MEA5673535.1"/>
    <property type="molecule type" value="Genomic_DNA"/>
</dbReference>
<keyword evidence="6" id="KW-1185">Reference proteome</keyword>
<dbReference type="InterPro" id="IPR042099">
    <property type="entry name" value="ANL_N_sf"/>
</dbReference>
<dbReference type="Pfam" id="PF00550">
    <property type="entry name" value="PP-binding"/>
    <property type="match status" value="3"/>
</dbReference>
<sequence>MAVMDNIALVQRFIRLPLSQRRAFLEKLAGKGLTLGQLPIPAAREGLDVIPLSYAQQRQWFLWQLEPHSSAYHIPSALRLKGTLDVPALARSFQWLLGRHESLRTRFVETAEGVRQVIEAPASAFELPLQHLPADAGADTEQAVRDFVEARTQALFDLQQGPLLRVDLLRLADDDHVLVMTQHHIVSDGWSMQVLVEELVHAYAAFSGGGEPTLAAASIQYADYAIWQQAWMEAGESERQLGYWAARLGGEQPVLELPLDHPRPQQPSHRGERLAVTLPGELQRGLRSLAQSQGMTPFMLLLASFQVLLHRYSGQREIRVGVPVANRQHPDTKALIGFFINTQVLDVSIDPQNTFRELLHQVRTAVLGAQAHQALPFEQLVEALAPERNAGVNPLFQVMHNHLGGDGASALNLPGLHIEGLDVRTVTAQFDLTLDTAEAGEQLSAAFTYATDLFERATVERMARHWLQLLGQMVAAPDTPLVQVPLLTAQERADIIAEWNPRPAEYPVQRCIHQRIEEQARLRPEAIAVTLDDRQLSYGQLEAQANHLAHRLLAQGVGPEVRVGLVAERSLEMIVAILATLKAGAAYVPMDPSAPAQRLAYMMADSGIALLLVQPHLAARVQGAQDVRQLMLEPLSPQPLADPGAPQLACDPRQLAYVIYTSGSTGQPKGVLLPHDNVMRLFAATERWFHFGADDVWTLFHSYAFDFSVWEIFGALMHGGRLVIVPHETSRSTEDFHALLHREGVTVLNQTPSAFKQLMQVACTRDAAELGALRQVIFGGEALEVQALRPWYGHFAAQGPRLVNMYGITETTVHVTYRPLSPRDLEGAASSPIGEPIDDLSWYLLDGQLEPVAPGCIGELYVGGAGLARGYHRRSDLSAQRFVPDLFGNGGRLYRTGDLARYRNDGVIEYVGRIDQQVKIRGFRIELGEIEARLLQLPGVREAVVLVRDGSAGTQLVAYVVAQQGSGEASALVERLRSGLKADLPEYMLPAHILCLDSLPLTLNGKLDRAALPAPTLRQEDYQAPRTALEQQVAQIWQQVLEVERVGLQDDFFALGGHSLLATQVVSRLRHGLGLQVALRTLFEQTTLQAFVASLTPTADAAQPALLPVPRGELAPLSYAQERQWFLWQLDPSSSAYNIPSALRLRGALNVPALQRSFDSLLARHESLRTTFVQTPEGAQQRIHAAAPLALPIETVAEAELAARVQAEVAQVFDLEQGPLLRVRLLRVAQDDHVLVVTQHHSVSDGWSMQVLVEELVQCYAAFSQGEAPTLPVLPLQYADYAIWQRQWMEAGERERQLGYWTERLAGEQFLQLPTDHPRPAEQSFRGAQLALALPDNLALGLQQRARELRVTPFMLLLATFQVLLHRYSGQGDIRVGVPVANRNRLETERLIGFFVNTQVLRAEVEPGMAFTRLLEQVRHSALEAQVHQDLPFEQLVEALHPERSLSHSPLFQVMFNHQGERAAEASMAQVPGLQVEALAWDSHTAQFDLTLNTFESGTAWSAIWTYATDLFLPETIERLSQHWLNLLQAIVAAPEQRVGELVMLEGRERERIERQWNANGLDFDRSQCIHRLIEAQVCRTPQALAAIWGDEQLDYATLNAHANRLARHLVSLGVGPEVRVGVALPRSMSMLVALLAVLKAGGAYVPLDPDYPAERVSYMLDDSAARVLISERAVLDALAVDGAFASVLLDELTLDTDDSDLPARAVADNLAYVIYTSGSTGRPKGVAIAHRNVAALVAWSQQVYSQADIQGVLASTSICFDLSVWELFVTLAGGGFIVGARNALELPELAARDRVRLINSVPSAASALLRAGQIPASVRIVNLAGEPLKQSVVEALYALEHIQHVYDLYGPSEDTTYSTWTRREAGGQANIGRPLHNTASYLLDGELQSVPVGATAELYLAGEGITRGYLLRPGLTAEKYLPDPFAADGSRLYRTGDLARYREDGVLEYAGRVDHQVKVRGLRIELGEIEARLQAHADVREVAVIAHQGELSTQLVGYVVASALHDNAEPLKAWLKQTLPDYMVPTHWLFLERLPLTPNGKLDRKALPAPQATAPARQVAPRSVLEKSLVAIWEEVLKVSPIGVTDNFFELGGDSIISIQVVSRARQAGIRFTPKALFQHQTVQGLATVAQEGEGAQLIEQGPLSGEMPLLPIQQAFFDTDIPERHHWNQSVLLKPAQPLHAGYLEQALQALVVHHDALRLSFTESEAGWQAHYRPLGEQPTELLWQRSLSTADELEALAESAQRSLSLGDGPLLRAVLADLPDGSQRLLLVIHHLAVDGVSWRILFEDLQLAFEQLSSGKPLALPGKTSSQRDWAGELQRAAQSPRLQQSLDFWRATLEGAHDSLPCQRLDAANRNCDGVTVHSTLDAEQTRQLLQQAPAAYRTRINDLLLTALARVICRWTGHDHALVQLEGHGREDLFEHLDLTRSVGWFTSVFPVRLTPAAGLGDSLKQIKEQLRAIPDNGLGFGVLRHLGDASVRDALRALPTPRITFNYLGQLDASFTDESPAWLPAGENRGAEHSPEAPLDNWLNLNGQVFDGRLQISWTFSRERFDVATLQRLAEDYQRELVAVVGHCCTAGVAGVTPSDFPLAGLDQAQLDALPVAAQTIQDLYPLSPMQQGMLFHSLYEQASGDYINQMRVDIDGLDPQRFHAAWQATVQAHDILRTAFVWEGDLAQPLQVVRQQVEVPFSVHDLRDLDAPAPALQALADAQRQQGFELASAPLLRLLLVDLGQGRHHFIYTYHHILMDGWSHAQVLSEVLQHYNGQAQEAPRGRYRDYIDWLARQDQQGNQDFWRAQLAELDEPTLLAQVFRGATPASDEQAHAQHDQVFDAQRSARLAAFAREQKVTLNTVLQAAWALLLQRHQGQQTVCFGATVAGRPSELAGVEQQVGLFINTLPVALTLHAQHSVASLLQGLQAQNLSLREHEYTPLFDIQRWAGQGGEALFDSLLVFENYPVSDVLQARAPDGLRFGAIDNLEQTNYPLTLLVNAGAQLSLQYSFDPQCFTPAQIAGLAAQLAQILDALVEDAERPLGEVDSLPAALRRQVLHDWSGQVGDDLSWLPVHRQFEAVAQAQPEAIAAVHGAESISYAELNLRANRLAHALIARGVGPDRLVGLCLDRGLEMLVALLAVLKAGGAYVPLDPDFPEERLDYMIQDSGIGLLLTQPHLAERRTLPQGVQQMLLAAESDALDARAAHDPQVAVADDHLAYVIYTSGSTGRPKGVMVAHRGLGNFLDSMAAAPGLQAQDRVLSLTTFSFDIFGLEIFLPLVRGARVVLVDRQAARDPEQLLEVVREQAVNVVQATPSTWRMLLDNPQAELLRGCRMLCGGEALAPELSLRMLALGGEVWNLYGPTETTIWSARRRLDATQPAPLLGEAIGNTTLFVVGPDLQPVAPGVAGELLIGGEGLARGYHGRAALSAERFVPHPFADDGSRLYRTGDLVRHLADGTLEYLARLDHQVKIRGFRIELGEIQALMQDHPQVREAVVIARDGAGGAQLVGYVVPLEAAEAGSDGLREALRQCLTERLPVYMVPAHIQVLERMPLTPNGKLDRKALPAVDASASRQVYQAPRTDLERQVAEVWQQVLQLEQVGVHDHFFELGGHSLLAVSVVSRLQLALGLKLSPQLVFQAPVLEQFAEALGQAGGQVVDESKLSKLEWLLDEMEEV</sequence>
<organism evidence="5 6">
    <name type="scientific">Pseudomonas machongensis</name>
    <dbReference type="NCBI Taxonomy" id="3110229"/>
    <lineage>
        <taxon>Bacteria</taxon>
        <taxon>Pseudomonadati</taxon>
        <taxon>Pseudomonadota</taxon>
        <taxon>Gammaproteobacteria</taxon>
        <taxon>Pseudomonadales</taxon>
        <taxon>Pseudomonadaceae</taxon>
        <taxon>Pseudomonas</taxon>
    </lineage>
</organism>
<dbReference type="SUPFAM" id="SSF56801">
    <property type="entry name" value="Acetyl-CoA synthetase-like"/>
    <property type="match status" value="3"/>
</dbReference>
<dbReference type="CDD" id="cd19534">
    <property type="entry name" value="E_NRPS"/>
    <property type="match status" value="1"/>
</dbReference>
<dbReference type="InterPro" id="IPR025110">
    <property type="entry name" value="AMP-bd_C"/>
</dbReference>
<dbReference type="NCBIfam" id="NF003417">
    <property type="entry name" value="PRK04813.1"/>
    <property type="match status" value="3"/>
</dbReference>
<dbReference type="SUPFAM" id="SSF47336">
    <property type="entry name" value="ACP-like"/>
    <property type="match status" value="3"/>
</dbReference>
<keyword evidence="3" id="KW-0597">Phosphoprotein</keyword>
<dbReference type="PANTHER" id="PTHR45398:SF1">
    <property type="entry name" value="ENZYME, PUTATIVE (JCVI)-RELATED"/>
    <property type="match status" value="1"/>
</dbReference>
<dbReference type="Gene3D" id="3.30.559.10">
    <property type="entry name" value="Chloramphenicol acetyltransferase-like domain"/>
    <property type="match status" value="4"/>
</dbReference>
<dbReference type="Gene3D" id="2.30.38.10">
    <property type="entry name" value="Luciferase, Domain 3"/>
    <property type="match status" value="2"/>
</dbReference>
<evidence type="ECO:0000256" key="3">
    <source>
        <dbReference type="ARBA" id="ARBA00022553"/>
    </source>
</evidence>
<dbReference type="CDD" id="cd12116">
    <property type="entry name" value="A_NRPS_Ta1_like"/>
    <property type="match status" value="1"/>
</dbReference>
<dbReference type="NCBIfam" id="TIGR01733">
    <property type="entry name" value="AA-adenyl-dom"/>
    <property type="match status" value="3"/>
</dbReference>
<comment type="caution">
    <text evidence="5">The sequence shown here is derived from an EMBL/GenBank/DDBJ whole genome shotgun (WGS) entry which is preliminary data.</text>
</comment>
<dbReference type="PANTHER" id="PTHR45398">
    <property type="match status" value="1"/>
</dbReference>
<dbReference type="InterPro" id="IPR001242">
    <property type="entry name" value="Condensation_dom"/>
</dbReference>
<dbReference type="InterPro" id="IPR010060">
    <property type="entry name" value="NRPS_synth"/>
</dbReference>
<dbReference type="PROSITE" id="PS00455">
    <property type="entry name" value="AMP_BINDING"/>
    <property type="match status" value="3"/>
</dbReference>
<dbReference type="NCBIfam" id="TIGR01720">
    <property type="entry name" value="NRPS-para261"/>
    <property type="match status" value="1"/>
</dbReference>
<dbReference type="Gene3D" id="3.40.50.980">
    <property type="match status" value="4"/>
</dbReference>
<evidence type="ECO:0000256" key="2">
    <source>
        <dbReference type="ARBA" id="ARBA00022450"/>
    </source>
</evidence>
<dbReference type="CDD" id="cd19531">
    <property type="entry name" value="LCL_NRPS-like"/>
    <property type="match status" value="2"/>
</dbReference>
<protein>
    <submittedName>
        <fullName evidence="5">Amino acid adenylation domain-containing protein</fullName>
    </submittedName>
</protein>
<dbReference type="InterPro" id="IPR020845">
    <property type="entry name" value="AMP-binding_CS"/>
</dbReference>
<dbReference type="PROSITE" id="PS50075">
    <property type="entry name" value="CARRIER"/>
    <property type="match status" value="3"/>
</dbReference>
<dbReference type="CDD" id="cd17643">
    <property type="entry name" value="A_NRPS_Cytc1-like"/>
    <property type="match status" value="1"/>
</dbReference>
<evidence type="ECO:0000256" key="1">
    <source>
        <dbReference type="ARBA" id="ARBA00001957"/>
    </source>
</evidence>
<feature type="domain" description="Carrier" evidence="4">
    <location>
        <begin position="1024"/>
        <end position="1099"/>
    </location>
</feature>
<dbReference type="SUPFAM" id="SSF52777">
    <property type="entry name" value="CoA-dependent acyltransferases"/>
    <property type="match status" value="8"/>
</dbReference>
<dbReference type="Gene3D" id="1.10.1200.10">
    <property type="entry name" value="ACP-like"/>
    <property type="match status" value="3"/>
</dbReference>
<evidence type="ECO:0000313" key="5">
    <source>
        <dbReference type="EMBL" id="MEA5673535.1"/>
    </source>
</evidence>
<dbReference type="InterPro" id="IPR020806">
    <property type="entry name" value="PKS_PP-bd"/>
</dbReference>
<dbReference type="InterPro" id="IPR010071">
    <property type="entry name" value="AA_adenyl_dom"/>
</dbReference>
<keyword evidence="2" id="KW-0596">Phosphopantetheine</keyword>
<dbReference type="PROSITE" id="PS00012">
    <property type="entry name" value="PHOSPHOPANTETHEINE"/>
    <property type="match status" value="2"/>
</dbReference>
<evidence type="ECO:0000313" key="6">
    <source>
        <dbReference type="Proteomes" id="UP001302573"/>
    </source>
</evidence>
<evidence type="ECO:0000259" key="4">
    <source>
        <dbReference type="PROSITE" id="PS50075"/>
    </source>
</evidence>
<dbReference type="Gene3D" id="3.40.50.12780">
    <property type="entry name" value="N-terminal domain of ligase-like"/>
    <property type="match status" value="1"/>
</dbReference>
<dbReference type="CDD" id="cd19543">
    <property type="entry name" value="DCL_NRPS"/>
    <property type="match status" value="1"/>
</dbReference>
<dbReference type="InterPro" id="IPR000873">
    <property type="entry name" value="AMP-dep_synth/lig_dom"/>
</dbReference>
<comment type="cofactor">
    <cofactor evidence="1">
        <name>pantetheine 4'-phosphate</name>
        <dbReference type="ChEBI" id="CHEBI:47942"/>
    </cofactor>
</comment>
<accession>A0ABU5VM94</accession>